<dbReference type="Gene3D" id="3.20.20.100">
    <property type="entry name" value="NADP-dependent oxidoreductase domain"/>
    <property type="match status" value="1"/>
</dbReference>
<dbReference type="EMBL" id="CP041040">
    <property type="protein sequence ID" value="QDE36301.1"/>
    <property type="molecule type" value="Genomic_DNA"/>
</dbReference>
<dbReference type="RefSeq" id="WP_140038424.1">
    <property type="nucleotide sequence ID" value="NZ_CP041040.1"/>
</dbReference>
<dbReference type="Pfam" id="PF00248">
    <property type="entry name" value="Aldo_ket_red"/>
    <property type="match status" value="1"/>
</dbReference>
<dbReference type="InterPro" id="IPR023210">
    <property type="entry name" value="NADP_OxRdtase_dom"/>
</dbReference>
<organism evidence="3 4">
    <name type="scientific">Microbacterium foliorum</name>
    <dbReference type="NCBI Taxonomy" id="104336"/>
    <lineage>
        <taxon>Bacteria</taxon>
        <taxon>Bacillati</taxon>
        <taxon>Actinomycetota</taxon>
        <taxon>Actinomycetes</taxon>
        <taxon>Micrococcales</taxon>
        <taxon>Microbacteriaceae</taxon>
        <taxon>Microbacterium</taxon>
    </lineage>
</organism>
<dbReference type="InterPro" id="IPR036812">
    <property type="entry name" value="NAD(P)_OxRdtase_dom_sf"/>
</dbReference>
<dbReference type="CDD" id="cd19090">
    <property type="entry name" value="AKR_AKR15A-like"/>
    <property type="match status" value="1"/>
</dbReference>
<dbReference type="SUPFAM" id="SSF51430">
    <property type="entry name" value="NAD(P)-linked oxidoreductase"/>
    <property type="match status" value="1"/>
</dbReference>
<reference evidence="3 4" key="1">
    <citation type="submission" date="2019-06" db="EMBL/GenBank/DDBJ databases">
        <title>Complete genome of Microbacterium foliorum M2.</title>
        <authorList>
            <person name="Cao G."/>
        </authorList>
    </citation>
    <scope>NUCLEOTIDE SEQUENCE [LARGE SCALE GENOMIC DNA]</scope>
    <source>
        <strain evidence="3 4">M2</strain>
    </source>
</reference>
<dbReference type="GO" id="GO:0005829">
    <property type="term" value="C:cytosol"/>
    <property type="evidence" value="ECO:0007669"/>
    <property type="project" value="TreeGrafter"/>
</dbReference>
<protein>
    <submittedName>
        <fullName evidence="3">Aldo/keto reductase</fullName>
    </submittedName>
</protein>
<dbReference type="PANTHER" id="PTHR42686">
    <property type="entry name" value="GH17980P-RELATED"/>
    <property type="match status" value="1"/>
</dbReference>
<feature type="region of interest" description="Disordered" evidence="1">
    <location>
        <begin position="1"/>
        <end position="24"/>
    </location>
</feature>
<accession>A0A4Y5YTQ5</accession>
<evidence type="ECO:0000259" key="2">
    <source>
        <dbReference type="Pfam" id="PF00248"/>
    </source>
</evidence>
<dbReference type="Proteomes" id="UP000316125">
    <property type="component" value="Chromosome"/>
</dbReference>
<gene>
    <name evidence="3" type="ORF">FIV50_16825</name>
</gene>
<name>A0A4Y5YTQ5_9MICO</name>
<evidence type="ECO:0000313" key="3">
    <source>
        <dbReference type="EMBL" id="QDE36301.1"/>
    </source>
</evidence>
<dbReference type="OrthoDB" id="9768851at2"/>
<dbReference type="AlphaFoldDB" id="A0A4Y5YTQ5"/>
<dbReference type="InterPro" id="IPR020471">
    <property type="entry name" value="AKR"/>
</dbReference>
<dbReference type="PANTHER" id="PTHR42686:SF1">
    <property type="entry name" value="GH17980P-RELATED"/>
    <property type="match status" value="1"/>
</dbReference>
<dbReference type="GO" id="GO:0016491">
    <property type="term" value="F:oxidoreductase activity"/>
    <property type="evidence" value="ECO:0007669"/>
    <property type="project" value="InterPro"/>
</dbReference>
<evidence type="ECO:0000313" key="4">
    <source>
        <dbReference type="Proteomes" id="UP000316125"/>
    </source>
</evidence>
<sequence>MKIEPTAITLGTSGLGRHSEPGSAEERAAVEVAIDLLTSRHGFVDTSNNYSAGRSEAVLGIALRELGLDGSRVISKVDQDPETGVFDRDRVLRSFEETTARLGVDRLPLLHLHDPYSVSFEDSISIGGAVQGLIELRSAGVVDAIGVAAAPVPLMAKYVETGVFDAVLIHNRFTLVDHSAEPVFADAKARGMAVFNAAPFGSGLLVKGPHPGAQYAYRPAGEELLAWTERLQRVCADHGTSMAAAALHYSLRSPLVDSTVVGVSSPHRREQLDELEQTEVPDGLWDAVASLGPAPSPVDDSDYA</sequence>
<feature type="domain" description="NADP-dependent oxidoreductase" evidence="2">
    <location>
        <begin position="8"/>
        <end position="272"/>
    </location>
</feature>
<evidence type="ECO:0000256" key="1">
    <source>
        <dbReference type="SAM" id="MobiDB-lite"/>
    </source>
</evidence>
<proteinExistence type="predicted"/>